<sequence length="3225" mass="360004">MQVVKDIALRMLNVYVSPYVENLNAQDLQLSVLSGKAEFHGLRLKKSVLERFGLPVEIVAGDIGQLSITIPWQAIKNQPAKIEIDDIYVLARARPQGKVDPDEDERIEQAAKQEKLRSAEAVDSAASQVEGGHDNDQQTYLGAIMARIINNVQIHVRNIHIRYEDGSSTPDHPFAAGLTISEFKMVSTDEHWLEAFLQNDVQDVHKLSQLAALSVYFDTDAGSLDKGEDDRAGTIEAVKQMLLDKDAQHQYILKPVSGEARLIIHRTMTSDTPKYDLQVFFDEIGVVLDRAQYRDTLSLIDVFHFYHRTHQYSKYRPPPEEYAADPAKARWKFALKAIGSEVHDRHRRWTWDYLKERRDKRIKYVDLYVKKLALPEGTPMQPEDQKELDDLETGLPYEDIRFFRSVARVTARRDAATRKRLEAEEAKNQPPPGQQTWSQWLWGSNTDPSNTEANGITEDEQKELDDIIDYDAWSKEQLSTGTARDLMKMRLSATLNKGSFSLRTEPRGTDKDVIALIFDSFSADVIQLTDSTNGKMALGGFRVYDGTTTNSLYPQIVRVKDIDNGPQASIAKQKSLDVGGTHQALAEISSKLQPGSDPFFSVEFDLDPIDGRADNAITVKMRHLEIIYHRNYVEEVVKFFKPPASQLESINALLDAAGETLDGIRKETRAGLEYALDQHKTLDLHVDMNAPIIIIPMDVTSKNSQMLVLDAGHISVSSELADKDRVKDVQAKRGKMYSDDDYKQLEDLMYDRMLISLDSTQLLIGDDIDSCMKALDSDHHGMGDLHIVERINMSFAVQIAIVNAPTLTKFKIAGNLPELQVNFSDRKYHALMKYIDVSIPHFDEPEEDAGHKLLSAPQTPTFTRRQIEEYTLDEAAHDKQQAGDKDGDEDSGDKNGDKTAADQQSLADDSLRSDASDKGGEQFYDITDDQFEAMRSELQQVSFEFSFTVGKLQASLFRSTSATTERALANASLEDFGLTFLQRKYEMSVDLYLRDIVLAMVEQGKQQRPLLSSGAVGHDKDIKLIQVRYLKVQKDSPDFMIHHDAFDTTIETELSTFKFAIQPEPILSLYDFIMTTFVGRPDETGATVEEVHGEDGEHTSIVSLPPQPEESDDKMRIKVKLTSAQMTFENNDVPFILLSLPSADVALVMRNGTMRVSTRLGNISLTDTTDSAVASPEFKKLLSIEGEELADFSYETFNPADETFPGYNSSIHLRAGSLKFTFMEKPIHELYVFGLKFARMKAVYDAASQAAVQSVTEVTRMQYDVLMKTPIIVLPRNGLNSPDILILRLGEIAAKNEYLNDTNDTSTIEASLRGINVVSELHVNEKKARMQLVDDVAITASVKQLGGKEHRSDPHQADMEITTEMSDVKMSLTQRQYVLLMSILEYLPRALGELSEDEEESMPPTPLSISEPPTPAEDDSDLVTRVSTPSTDLDLAPELEVPAGAEGIWTTMDFEFVVKSIGLEVYGADALMEADLRKHSIARFSLLGSHLAFKTLSNNAMEAEFTLKTLAFSSTRYGNCVFRDIVPQLSNEGNQIMVQYTKAADQSALAMVTIDSPRFILAIEPLAALLEFAVAPFKNTAAPAAPAEEADTDDFVDGKPAQGSLAFRIDIVRSTVIVLADDTNPRTQAIQLSIKEILVSQNNTLALKVDKLGMSFGRMDRPDDRVSFLDDVSMTLSLDNRQRGIQTMTSIDIDIPVTVIFRASYGDIMLILDIVNTATAAAAKAMGTDATPSGDDGTAKIEAVKTDSETGKALTTALTTIDTRPETLAPPKPGVRRGSVGRRRNSSSAARTHVLISKEQLQLGVKGFQFVLVGDVHEMPVLHLTTNEFTCMVNDWSGDLKMATSLVTSIRYFNLANSYFEPLMDPWKFDLQVARVSTAPGVNPLSVKLSADQRLELSVTSAFIELGITSTTVWSKQGDHRATDRGPAAPFRIRNRTGMTVAIWPESDELGVIPWHKRKVLDDGADVPWFFEDRQSLRDKVSAFRHNAFGLELPEAEIKWDPIRGVSVDREGEHLLNLRPRIDKITHQLMCDIELVDNIKIITIRSTLQVDNQTSLPIEMVVVDAHGKASGGVMKIDPGHSFPVPFEATYDKRFRLRPLRGFGFDYAWSTPLHWRQLIQRPIRPISCKHMTPKEPAFYFQAQANFDAKDPSARIYPHMSLTLRAPVELENLLPYDLKFRIHDKATSMSSSNFLVKGGTSPIHTVELSHLLLLSVAPEETPFKQSEYAIINTDDPELPTENYFYLTDPKGLKLQLKLHYYTFPNSGGAFKVQVYSPFIVLNKTGLPFDVSVKAPLGGQKPVAGRDQFATDCQRETPTPFMFSFPTDDRRNRLFLRVADSRLSQPLSFEPSAADMQIVMPSERGDKDYYVGLSYAEGLGKYKLSKVIQIAPRFLIKNVFSYGIQVRQNSDPSPLAIVKPGQRKPIRYLNSHDPLQLRMAFDGPDATLQWSAPFNINDIGRINLTLQRETSRGMKTYLMRVETHIEGSSIFLFVSRETEPWPIKLRNETQRPFKFKQAQQADDGGDPSVYKERDLPPGETVDYTWDWPTAKDKRILLAAGDLVLPRPIDIMAIGVQPPIKIPPRGATQTATTISVDVRADGNSQLVVISNYDEARSIYKMTKRSSTPGTPGTPTGAARLADGRFDSTDSFQAMGFEPESVNDKPNLIVQVELEGIGVSVVTKKPDELLYMTLRGLKLGYNDYASLYDLSIDCKWIQIDNQLFGGLFPIILYPTVVPKDGKELESHPTLQATFSVLKDQSHGVVFVKYASILLQAMTVELDEDFVMALIDFSKFKDATWREPTKDILIEYPKEIPEPNMSEARSDLFFELLQLQPVSLELSFMRTDRVNVDEKVSTRNPFYYALNALTMTLGNVNAAPVNFRALFLENVRLSSHDLQERIVLHYQEQAVAQIYRVLGSADFLGNPVGLFNNISSGFSDFFYEPWQGFVMHGNRDIGVGIARGATSLARKTVFGITDSMTKFTSSIGKGLSAATMDTEYQTKRRMTQKRNKPKHALYGVAAGASAFADSVTSAFEGVASMPMEGAEKGGAAGFAKGVGKGFVGLFTKPVVGLMDFVSASTEGIRNTTTVFDANDIDRVRLPRFIAADGVLRKYSARDALGQSWLKDLDAGAYFGESYVAHLDIPGDDAVAILSNNRLLFVQLRRMRVIWQVPFDELQSLSLEQSGIALTLRGGTPGPFLPIAEQTGREWLFRKIAKVVETYNKSHSQRDD</sequence>
<feature type="region of interest" description="Disordered" evidence="4">
    <location>
        <begin position="1394"/>
        <end position="1424"/>
    </location>
</feature>
<dbReference type="InterPro" id="IPR056748">
    <property type="entry name" value="VPS13-like_C"/>
</dbReference>
<evidence type="ECO:0000259" key="5">
    <source>
        <dbReference type="Pfam" id="PF12624"/>
    </source>
</evidence>
<dbReference type="GO" id="GO:0045324">
    <property type="term" value="P:late endosome to vacuole transport"/>
    <property type="evidence" value="ECO:0007669"/>
    <property type="project" value="TreeGrafter"/>
</dbReference>
<evidence type="ECO:0000256" key="2">
    <source>
        <dbReference type="ARBA" id="ARBA00022448"/>
    </source>
</evidence>
<protein>
    <recommendedName>
        <fullName evidence="11">Vacuolar protein sorting-associated protein</fullName>
    </recommendedName>
</protein>
<evidence type="ECO:0008006" key="11">
    <source>
        <dbReference type="Google" id="ProtNLM"/>
    </source>
</evidence>
<dbReference type="GO" id="GO:0006623">
    <property type="term" value="P:protein targeting to vacuole"/>
    <property type="evidence" value="ECO:0007669"/>
    <property type="project" value="TreeGrafter"/>
</dbReference>
<dbReference type="OrthoDB" id="428159at2759"/>
<dbReference type="STRING" id="105984.A0A427XZ83"/>
<dbReference type="EMBL" id="RSCE01000003">
    <property type="protein sequence ID" value="RSH84117.1"/>
    <property type="molecule type" value="Genomic_DNA"/>
</dbReference>
<feature type="compositionally biased region" description="Basic and acidic residues" evidence="4">
    <location>
        <begin position="874"/>
        <end position="885"/>
    </location>
</feature>
<evidence type="ECO:0000259" key="6">
    <source>
        <dbReference type="Pfam" id="PF25033"/>
    </source>
</evidence>
<feature type="domain" description="VPS13-like middle region" evidence="6">
    <location>
        <begin position="1138"/>
        <end position="1912"/>
    </location>
</feature>
<evidence type="ECO:0000313" key="9">
    <source>
        <dbReference type="EMBL" id="RSH84117.1"/>
    </source>
</evidence>
<dbReference type="RefSeq" id="XP_028477565.1">
    <property type="nucleotide sequence ID" value="XM_028621113.1"/>
</dbReference>
<dbReference type="Pfam" id="PF25036">
    <property type="entry name" value="VPS13_VAB"/>
    <property type="match status" value="1"/>
</dbReference>
<dbReference type="InterPro" id="IPR026847">
    <property type="entry name" value="VPS13"/>
</dbReference>
<comment type="caution">
    <text evidence="9">The sequence shown here is derived from an EMBL/GenBank/DDBJ whole genome shotgun (WGS) entry which is preliminary data.</text>
</comment>
<proteinExistence type="inferred from homology"/>
<dbReference type="Pfam" id="PF25033">
    <property type="entry name" value="VPS13_M"/>
    <property type="match status" value="1"/>
</dbReference>
<feature type="compositionally biased region" description="Basic and acidic residues" evidence="4">
    <location>
        <begin position="909"/>
        <end position="920"/>
    </location>
</feature>
<dbReference type="Pfam" id="PF12624">
    <property type="entry name" value="VPS13_N"/>
    <property type="match status" value="1"/>
</dbReference>
<dbReference type="Pfam" id="PF25037">
    <property type="entry name" value="VPS13_C"/>
    <property type="match status" value="1"/>
</dbReference>
<dbReference type="GO" id="GO:0007005">
    <property type="term" value="P:mitochondrion organization"/>
    <property type="evidence" value="ECO:0007669"/>
    <property type="project" value="TreeGrafter"/>
</dbReference>
<accession>A0A427XZ83</accession>
<dbReference type="InterPro" id="IPR056747">
    <property type="entry name" value="VPS13-like_M"/>
</dbReference>
<evidence type="ECO:0000313" key="10">
    <source>
        <dbReference type="Proteomes" id="UP000279236"/>
    </source>
</evidence>
<keyword evidence="2" id="KW-0813">Transport</keyword>
<evidence type="ECO:0000256" key="1">
    <source>
        <dbReference type="ARBA" id="ARBA00006545"/>
    </source>
</evidence>
<dbReference type="PANTHER" id="PTHR16166:SF93">
    <property type="entry name" value="INTERMEMBRANE LIPID TRANSFER PROTEIN VPS13"/>
    <property type="match status" value="1"/>
</dbReference>
<dbReference type="Proteomes" id="UP000279236">
    <property type="component" value="Unassembled WGS sequence"/>
</dbReference>
<dbReference type="GeneID" id="39590161"/>
<feature type="region of interest" description="Disordered" evidence="4">
    <location>
        <begin position="874"/>
        <end position="922"/>
    </location>
</feature>
<evidence type="ECO:0000259" key="7">
    <source>
        <dbReference type="Pfam" id="PF25036"/>
    </source>
</evidence>
<name>A0A427XZ83_9TREE</name>
<feature type="region of interest" description="Disordered" evidence="4">
    <location>
        <begin position="2509"/>
        <end position="2534"/>
    </location>
</feature>
<comment type="similarity">
    <text evidence="1">Belongs to the VPS13 family.</text>
</comment>
<reference evidence="9 10" key="1">
    <citation type="submission" date="2018-11" db="EMBL/GenBank/DDBJ databases">
        <title>Genome sequence of Apiotrichum porosum DSM 27194.</title>
        <authorList>
            <person name="Aliyu H."/>
            <person name="Gorte O."/>
            <person name="Ochsenreither K."/>
        </authorList>
    </citation>
    <scope>NUCLEOTIDE SEQUENCE [LARGE SCALE GENOMIC DNA]</scope>
    <source>
        <strain evidence="9 10">DSM 27194</strain>
    </source>
</reference>
<evidence type="ECO:0000259" key="8">
    <source>
        <dbReference type="Pfam" id="PF25037"/>
    </source>
</evidence>
<dbReference type="InterPro" id="IPR009543">
    <property type="entry name" value="VPS13_VAB"/>
</dbReference>
<keyword evidence="3" id="KW-0445">Lipid transport</keyword>
<evidence type="ECO:0000256" key="3">
    <source>
        <dbReference type="ARBA" id="ARBA00023055"/>
    </source>
</evidence>
<gene>
    <name evidence="9" type="ORF">EHS24_005618</name>
</gene>
<dbReference type="InterPro" id="IPR026854">
    <property type="entry name" value="VPS13_N"/>
</dbReference>
<organism evidence="9 10">
    <name type="scientific">Apiotrichum porosum</name>
    <dbReference type="NCBI Taxonomy" id="105984"/>
    <lineage>
        <taxon>Eukaryota</taxon>
        <taxon>Fungi</taxon>
        <taxon>Dikarya</taxon>
        <taxon>Basidiomycota</taxon>
        <taxon>Agaricomycotina</taxon>
        <taxon>Tremellomycetes</taxon>
        <taxon>Trichosporonales</taxon>
        <taxon>Trichosporonaceae</taxon>
        <taxon>Apiotrichum</taxon>
    </lineage>
</organism>
<feature type="region of interest" description="Disordered" evidence="4">
    <location>
        <begin position="1764"/>
        <end position="1791"/>
    </location>
</feature>
<feature type="region of interest" description="Disordered" evidence="4">
    <location>
        <begin position="420"/>
        <end position="459"/>
    </location>
</feature>
<dbReference type="PANTHER" id="PTHR16166">
    <property type="entry name" value="VACUOLAR PROTEIN SORTING-ASSOCIATED PROTEIN VPS13"/>
    <property type="match status" value="1"/>
</dbReference>
<feature type="compositionally biased region" description="Polar residues" evidence="4">
    <location>
        <begin position="434"/>
        <end position="454"/>
    </location>
</feature>
<feature type="domain" description="Intermembrane lipid transfer protein VPS13-like C-terminal" evidence="8">
    <location>
        <begin position="3093"/>
        <end position="3198"/>
    </location>
</feature>
<evidence type="ECO:0000256" key="4">
    <source>
        <dbReference type="SAM" id="MobiDB-lite"/>
    </source>
</evidence>
<feature type="domain" description="Vacuolar protein sorting-associated protein 13 VPS13 adaptor binding" evidence="7">
    <location>
        <begin position="1976"/>
        <end position="2548"/>
    </location>
</feature>
<keyword evidence="10" id="KW-1185">Reference proteome</keyword>
<feature type="domain" description="Chorein N-terminal" evidence="5">
    <location>
        <begin position="4"/>
        <end position="930"/>
    </location>
</feature>
<dbReference type="GO" id="GO:0045053">
    <property type="term" value="P:protein retention in Golgi apparatus"/>
    <property type="evidence" value="ECO:0007669"/>
    <property type="project" value="TreeGrafter"/>
</dbReference>
<dbReference type="GO" id="GO:0006869">
    <property type="term" value="P:lipid transport"/>
    <property type="evidence" value="ECO:0007669"/>
    <property type="project" value="UniProtKB-KW"/>
</dbReference>